<dbReference type="EMBL" id="MHQC01000059">
    <property type="protein sequence ID" value="OGZ93407.1"/>
    <property type="molecule type" value="Genomic_DNA"/>
</dbReference>
<keyword evidence="1" id="KW-0812">Transmembrane</keyword>
<evidence type="ECO:0000313" key="3">
    <source>
        <dbReference type="Proteomes" id="UP000177152"/>
    </source>
</evidence>
<gene>
    <name evidence="2" type="ORF">A2633_01640</name>
</gene>
<keyword evidence="1" id="KW-0472">Membrane</keyword>
<feature type="transmembrane region" description="Helical" evidence="1">
    <location>
        <begin position="7"/>
        <end position="27"/>
    </location>
</feature>
<protein>
    <submittedName>
        <fullName evidence="2">Uncharacterized protein</fullName>
    </submittedName>
</protein>
<keyword evidence="1" id="KW-1133">Transmembrane helix</keyword>
<name>A0A1G2K1Y2_9BACT</name>
<organism evidence="2 3">
    <name type="scientific">Candidatus Sungbacteria bacterium RIFCSPHIGHO2_01_FULL_47_32</name>
    <dbReference type="NCBI Taxonomy" id="1802264"/>
    <lineage>
        <taxon>Bacteria</taxon>
        <taxon>Candidatus Sungiibacteriota</taxon>
    </lineage>
</organism>
<proteinExistence type="predicted"/>
<dbReference type="Proteomes" id="UP000177152">
    <property type="component" value="Unassembled WGS sequence"/>
</dbReference>
<feature type="transmembrane region" description="Helical" evidence="1">
    <location>
        <begin position="39"/>
        <end position="62"/>
    </location>
</feature>
<evidence type="ECO:0000256" key="1">
    <source>
        <dbReference type="SAM" id="Phobius"/>
    </source>
</evidence>
<evidence type="ECO:0000313" key="2">
    <source>
        <dbReference type="EMBL" id="OGZ93407.1"/>
    </source>
</evidence>
<feature type="transmembrane region" description="Helical" evidence="1">
    <location>
        <begin position="69"/>
        <end position="86"/>
    </location>
</feature>
<reference evidence="2 3" key="1">
    <citation type="journal article" date="2016" name="Nat. Commun.">
        <title>Thousands of microbial genomes shed light on interconnected biogeochemical processes in an aquifer system.</title>
        <authorList>
            <person name="Anantharaman K."/>
            <person name="Brown C.T."/>
            <person name="Hug L.A."/>
            <person name="Sharon I."/>
            <person name="Castelle C.J."/>
            <person name="Probst A.J."/>
            <person name="Thomas B.C."/>
            <person name="Singh A."/>
            <person name="Wilkins M.J."/>
            <person name="Karaoz U."/>
            <person name="Brodie E.L."/>
            <person name="Williams K.H."/>
            <person name="Hubbard S.S."/>
            <person name="Banfield J.F."/>
        </authorList>
    </citation>
    <scope>NUCLEOTIDE SEQUENCE [LARGE SCALE GENOMIC DNA]</scope>
</reference>
<sequence length="127" mass="13862">MTKRNIIAIITGSAIGLFPVFINIFYNPIFQIGRIISPYFGPILGSLIAEGLYFLIIGLAVYFISQPKMYLLIPPIGVFLGVAVTFNAWEGVLSGISVFISFMVSSSIGYSIPKFLGRSHAQVNLPN</sequence>
<comment type="caution">
    <text evidence="2">The sequence shown here is derived from an EMBL/GenBank/DDBJ whole genome shotgun (WGS) entry which is preliminary data.</text>
</comment>
<accession>A0A1G2K1Y2</accession>
<dbReference type="AlphaFoldDB" id="A0A1G2K1Y2"/>